<keyword evidence="2" id="KW-1185">Reference proteome</keyword>
<protein>
    <submittedName>
        <fullName evidence="1">Uncharacterized protein</fullName>
    </submittedName>
</protein>
<sequence length="331" mass="36865">MDTQLPLRIMEAVGLLHRLGYLGLRILPGINASGTAWRIVIHNVTEWNPEDKFGDPFNSEESCVYSTAGANVFNNDVQMPEDVSRVSVAEAILEAMPSLQRSTPGETGNLDYVRWYAQLLSQVTRLDELPVAYADYFDDSEGWELGWGSDRRFPAPPRYLPEPDAPLVPAKAGHRDEHYVLDLCAEVLGMSCAGQQTFDWLRGEPSLKSGKRKALPVDGYFEALGLVVEYHERQHSEPVPFFDNKVTSAGMLRGAQRKLYDACKAALIPQHGLTLLVIDYRDFFHKKGKIVRDPARDREIVAALLARAAECSDPGVVTNFPVPLAETPAER</sequence>
<gene>
    <name evidence="1" type="ORF">ANI01nite_23370</name>
</gene>
<comment type="caution">
    <text evidence="1">The sequence shown here is derived from an EMBL/GenBank/DDBJ whole genome shotgun (WGS) entry which is preliminary data.</text>
</comment>
<organism evidence="1 2">
    <name type="scientific">Glutamicibacter nicotianae</name>
    <name type="common">Arthrobacter nicotianae</name>
    <dbReference type="NCBI Taxonomy" id="37929"/>
    <lineage>
        <taxon>Bacteria</taxon>
        <taxon>Bacillati</taxon>
        <taxon>Actinomycetota</taxon>
        <taxon>Actinomycetes</taxon>
        <taxon>Micrococcales</taxon>
        <taxon>Micrococcaceae</taxon>
        <taxon>Glutamicibacter</taxon>
    </lineage>
</organism>
<name>A0ABQ0RMU3_GLUNI</name>
<reference evidence="1 2" key="1">
    <citation type="submission" date="2019-06" db="EMBL/GenBank/DDBJ databases">
        <title>Whole genome shotgun sequence of Glutamicibacter nicotianae NBRC 14234.</title>
        <authorList>
            <person name="Hosoyama A."/>
            <person name="Uohara A."/>
            <person name="Ohji S."/>
            <person name="Ichikawa N."/>
        </authorList>
    </citation>
    <scope>NUCLEOTIDE SEQUENCE [LARGE SCALE GENOMIC DNA]</scope>
    <source>
        <strain evidence="1 2">NBRC 14234</strain>
    </source>
</reference>
<evidence type="ECO:0000313" key="2">
    <source>
        <dbReference type="Proteomes" id="UP000316242"/>
    </source>
</evidence>
<dbReference type="RefSeq" id="WP_174787684.1">
    <property type="nucleotide sequence ID" value="NZ_BAAAWM010000001.1"/>
</dbReference>
<dbReference type="Proteomes" id="UP000316242">
    <property type="component" value="Unassembled WGS sequence"/>
</dbReference>
<evidence type="ECO:0000313" key="1">
    <source>
        <dbReference type="EMBL" id="GEC13134.1"/>
    </source>
</evidence>
<proteinExistence type="predicted"/>
<dbReference type="EMBL" id="BJNE01000009">
    <property type="protein sequence ID" value="GEC13134.1"/>
    <property type="molecule type" value="Genomic_DNA"/>
</dbReference>
<accession>A0ABQ0RMU3</accession>